<dbReference type="SUPFAM" id="SSF53795">
    <property type="entry name" value="PEP carboxykinase-like"/>
    <property type="match status" value="1"/>
</dbReference>
<evidence type="ECO:0000313" key="1">
    <source>
        <dbReference type="EMBL" id="ROP33627.1"/>
    </source>
</evidence>
<dbReference type="InterPro" id="IPR027417">
    <property type="entry name" value="P-loop_NTPase"/>
</dbReference>
<sequence length="274" mass="30474">MTPRTRRLSVDFFGTRVDYVCRDDRTHSMLEYYLRPHVRTPTWEAQCRLQVALLNSGGCSFQRALTYAGLEKRIYANEGDGWRLYDRFFAKSSRPTPLPPLSFPGFRGGYRSLHAAAACSPGTEAKAVMIRGESGAGKSSLLLALLVRGWGFLSDDVCVVRRADSRIVPYGRPIGVRAPARAMLERFWKDGLMAADKEAISVSTRSGRTSMLRSENLGFMAGAKPVPLALEVMLTRGTRFEAIKHGPAQITLRWTPESDLWRASSLIEEAIASL</sequence>
<proteinExistence type="predicted"/>
<accession>A0A3N1GTS5</accession>
<gene>
    <name evidence="1" type="ORF">EDD30_6644</name>
</gene>
<dbReference type="Gene3D" id="3.40.50.300">
    <property type="entry name" value="P-loop containing nucleotide triphosphate hydrolases"/>
    <property type="match status" value="1"/>
</dbReference>
<dbReference type="AlphaFoldDB" id="A0A3N1GTS5"/>
<dbReference type="InterPro" id="IPR025662">
    <property type="entry name" value="Sigma_54_int_dom_ATP-bd_1"/>
</dbReference>
<dbReference type="PROSITE" id="PS00675">
    <property type="entry name" value="SIGMA54_INTERACT_1"/>
    <property type="match status" value="1"/>
</dbReference>
<name>A0A3N1GTS5_9ACTN</name>
<protein>
    <submittedName>
        <fullName evidence="1">Uncharacterized protein</fullName>
    </submittedName>
</protein>
<dbReference type="Proteomes" id="UP000271683">
    <property type="component" value="Unassembled WGS sequence"/>
</dbReference>
<reference evidence="1 2" key="1">
    <citation type="submission" date="2018-11" db="EMBL/GenBank/DDBJ databases">
        <title>Sequencing the genomes of 1000 actinobacteria strains.</title>
        <authorList>
            <person name="Klenk H.-P."/>
        </authorList>
    </citation>
    <scope>NUCLEOTIDE SEQUENCE [LARGE SCALE GENOMIC DNA]</scope>
    <source>
        <strain evidence="1 2">DSM 43634</strain>
    </source>
</reference>
<evidence type="ECO:0000313" key="2">
    <source>
        <dbReference type="Proteomes" id="UP000271683"/>
    </source>
</evidence>
<organism evidence="1 2">
    <name type="scientific">Couchioplanes caeruleus</name>
    <dbReference type="NCBI Taxonomy" id="56438"/>
    <lineage>
        <taxon>Bacteria</taxon>
        <taxon>Bacillati</taxon>
        <taxon>Actinomycetota</taxon>
        <taxon>Actinomycetes</taxon>
        <taxon>Micromonosporales</taxon>
        <taxon>Micromonosporaceae</taxon>
        <taxon>Couchioplanes</taxon>
    </lineage>
</organism>
<dbReference type="EMBL" id="RJKL01000001">
    <property type="protein sequence ID" value="ROP33627.1"/>
    <property type="molecule type" value="Genomic_DNA"/>
</dbReference>
<comment type="caution">
    <text evidence="1">The sequence shown here is derived from an EMBL/GenBank/DDBJ whole genome shotgun (WGS) entry which is preliminary data.</text>
</comment>